<name>A0A3D8J9J4_9HELI</name>
<dbReference type="AlphaFoldDB" id="A0A3D8J9J4"/>
<dbReference type="EMBL" id="NXLX01000004">
    <property type="protein sequence ID" value="RDU74159.1"/>
    <property type="molecule type" value="Genomic_DNA"/>
</dbReference>
<feature type="domain" description="Damage-control phosphatase ARMT1-like metal-binding" evidence="1">
    <location>
        <begin position="4"/>
        <end position="279"/>
    </location>
</feature>
<evidence type="ECO:0000313" key="2">
    <source>
        <dbReference type="EMBL" id="RDU74159.1"/>
    </source>
</evidence>
<reference evidence="2 3" key="1">
    <citation type="submission" date="2018-04" db="EMBL/GenBank/DDBJ databases">
        <title>Novel Campyloabacter and Helicobacter Species and Strains.</title>
        <authorList>
            <person name="Mannion A.J."/>
            <person name="Shen Z."/>
            <person name="Fox J.G."/>
        </authorList>
    </citation>
    <scope>NUCLEOTIDE SEQUENCE [LARGE SCALE GENOMIC DNA]</scope>
    <source>
        <strain evidence="2 3">MIT 04-9362</strain>
    </source>
</reference>
<dbReference type="PIRSF" id="PIRSF006593">
    <property type="entry name" value="UCP006593"/>
    <property type="match status" value="1"/>
</dbReference>
<keyword evidence="3" id="KW-1185">Reference proteome</keyword>
<proteinExistence type="predicted"/>
<dbReference type="InterPro" id="IPR014444">
    <property type="entry name" value="PH1575-like"/>
</dbReference>
<dbReference type="Gene3D" id="3.40.50.10880">
    <property type="entry name" value="Uncharacterised protein PF01937, DUF89, domain 3"/>
    <property type="match status" value="1"/>
</dbReference>
<organism evidence="2 3">
    <name type="scientific">Helicobacter anseris</name>
    <dbReference type="NCBI Taxonomy" id="375926"/>
    <lineage>
        <taxon>Bacteria</taxon>
        <taxon>Pseudomonadati</taxon>
        <taxon>Campylobacterota</taxon>
        <taxon>Epsilonproteobacteria</taxon>
        <taxon>Campylobacterales</taxon>
        <taxon>Helicobacteraceae</taxon>
        <taxon>Helicobacter</taxon>
    </lineage>
</organism>
<protein>
    <recommendedName>
        <fullName evidence="1">Damage-control phosphatase ARMT1-like metal-binding domain-containing protein</fullName>
    </recommendedName>
</protein>
<evidence type="ECO:0000259" key="1">
    <source>
        <dbReference type="Pfam" id="PF01937"/>
    </source>
</evidence>
<dbReference type="OrthoDB" id="9796465at2"/>
<comment type="caution">
    <text evidence="2">The sequence shown here is derived from an EMBL/GenBank/DDBJ whole genome shotgun (WGS) entry which is preliminary data.</text>
</comment>
<dbReference type="RefSeq" id="WP_115578668.1">
    <property type="nucleotide sequence ID" value="NZ_NXLX01000004.1"/>
</dbReference>
<accession>A0A3D8J9J4</accession>
<dbReference type="InterPro" id="IPR002791">
    <property type="entry name" value="ARMT1-like_metal-bd"/>
</dbReference>
<sequence>MLASKQCLECLYNQIKNILDIFPQTNNDDILQEVRKNLKKLPKAPPPKIAVPIYKKLSTMSNQKDFYKQIKETGIQKAHNITQNLKQNLPLNNPYETLKESIKIAALGNIIDYGSQTHFSFENFSSAADFAIFDFEIFEKMLQKSKKILYFADNAGENLFDAILIETIYRQYPNIQIFYLTRDKPIINDITLEDITQNTLCHPLQKFCKILSSGMASPGFIYSDAPKKIQKMFNEADLIISKGMGNFECLENIKDSRLFLLFKIKCQVVANFLNIPIGKMIFKQNIY</sequence>
<evidence type="ECO:0000313" key="3">
    <source>
        <dbReference type="Proteomes" id="UP000256695"/>
    </source>
</evidence>
<dbReference type="Gene3D" id="1.10.285.20">
    <property type="entry name" value="Uncharacterised protein PF01937, DUF89, domain 2"/>
    <property type="match status" value="1"/>
</dbReference>
<dbReference type="InterPro" id="IPR036075">
    <property type="entry name" value="ARMT-1-like_metal-bd_sf"/>
</dbReference>
<dbReference type="Proteomes" id="UP000256695">
    <property type="component" value="Unassembled WGS sequence"/>
</dbReference>
<gene>
    <name evidence="2" type="ORF">CQA57_02510</name>
</gene>
<dbReference type="SUPFAM" id="SSF111321">
    <property type="entry name" value="AF1104-like"/>
    <property type="match status" value="1"/>
</dbReference>
<dbReference type="Pfam" id="PF01937">
    <property type="entry name" value="ARMT1-like_dom"/>
    <property type="match status" value="1"/>
</dbReference>